<evidence type="ECO:0000259" key="1">
    <source>
        <dbReference type="Pfam" id="PF01636"/>
    </source>
</evidence>
<dbReference type="InterPro" id="IPR002575">
    <property type="entry name" value="Aminoglycoside_PTrfase"/>
</dbReference>
<organism evidence="2 3">
    <name type="scientific">Paenibacillus lycopersici</name>
    <dbReference type="NCBI Taxonomy" id="2704462"/>
    <lineage>
        <taxon>Bacteria</taxon>
        <taxon>Bacillati</taxon>
        <taxon>Bacillota</taxon>
        <taxon>Bacilli</taxon>
        <taxon>Bacillales</taxon>
        <taxon>Paenibacillaceae</taxon>
        <taxon>Paenibacillus</taxon>
    </lineage>
</organism>
<sequence length="299" mass="32797">MPDTRKMISEAIAVAKLAGLDGIAPVELSLGGNLIVHLAPHPIVARIAVVRSRDEAEDALASLAQELRIARHLHDRNVPVLLPSDRMEASLYALGDTWMSCWNYVPPTALPPLSPEDAAARIDQLSHAMRGYRGELPHLGVWERTVRSAERLTGSADPRVQALLTRFADVDRQMRRETELFPCHGDAHAGNLLPSPEGWIWADFEDASLMPAFWDKASFVCNRALFGGMQEPVFSYIVSRLNDSGEREAFAFALTARVLMSVLGNLDFALAGSGDLPFAMSQLERAEACLAQVSRMNEG</sequence>
<protein>
    <submittedName>
        <fullName evidence="2">Aminoglycoside phosphotransferase family protein</fullName>
    </submittedName>
</protein>
<dbReference type="KEGG" id="plyc:GXP70_07765"/>
<dbReference type="Pfam" id="PF01636">
    <property type="entry name" value="APH"/>
    <property type="match status" value="1"/>
</dbReference>
<dbReference type="SUPFAM" id="SSF56112">
    <property type="entry name" value="Protein kinase-like (PK-like)"/>
    <property type="match status" value="1"/>
</dbReference>
<dbReference type="Gene3D" id="3.90.1200.10">
    <property type="match status" value="1"/>
</dbReference>
<name>A0A6C0G7T5_9BACL</name>
<reference evidence="2 3" key="1">
    <citation type="submission" date="2020-01" db="EMBL/GenBank/DDBJ databases">
        <title>Paenibacillus sp. nov., isolated from tomato rhizosphere.</title>
        <authorList>
            <person name="Weon H.-Y."/>
            <person name="Lee S.A."/>
        </authorList>
    </citation>
    <scope>NUCLEOTIDE SEQUENCE [LARGE SCALE GENOMIC DNA]</scope>
    <source>
        <strain evidence="2 3">12200R-189</strain>
    </source>
</reference>
<dbReference type="InterPro" id="IPR011009">
    <property type="entry name" value="Kinase-like_dom_sf"/>
</dbReference>
<evidence type="ECO:0000313" key="3">
    <source>
        <dbReference type="Proteomes" id="UP000476064"/>
    </source>
</evidence>
<evidence type="ECO:0000313" key="2">
    <source>
        <dbReference type="EMBL" id="QHT63797.1"/>
    </source>
</evidence>
<proteinExistence type="predicted"/>
<dbReference type="EMBL" id="CP048209">
    <property type="protein sequence ID" value="QHT63797.1"/>
    <property type="molecule type" value="Genomic_DNA"/>
</dbReference>
<keyword evidence="2" id="KW-0808">Transferase</keyword>
<dbReference type="Proteomes" id="UP000476064">
    <property type="component" value="Chromosome"/>
</dbReference>
<feature type="domain" description="Aminoglycoside phosphotransferase" evidence="1">
    <location>
        <begin position="49"/>
        <end position="220"/>
    </location>
</feature>
<gene>
    <name evidence="2" type="ORF">GXP70_07765</name>
</gene>
<accession>A0A6C0G7T5</accession>
<dbReference type="GO" id="GO:0016740">
    <property type="term" value="F:transferase activity"/>
    <property type="evidence" value="ECO:0007669"/>
    <property type="project" value="UniProtKB-KW"/>
</dbReference>
<dbReference type="AlphaFoldDB" id="A0A6C0G7T5"/>
<keyword evidence="3" id="KW-1185">Reference proteome</keyword>